<protein>
    <recommendedName>
        <fullName evidence="2">RNA helicase</fullName>
        <ecNumber evidence="2">3.6.4.13</ecNumber>
    </recommendedName>
</protein>
<dbReference type="Proteomes" id="UP000319663">
    <property type="component" value="Unassembled WGS sequence"/>
</dbReference>
<comment type="subcellular location">
    <subcellularLocation>
        <location evidence="1">Nucleus</location>
    </subcellularLocation>
</comment>
<organism evidence="16 17">
    <name type="scientific">Monascus purpureus</name>
    <name type="common">Red mold</name>
    <name type="synonym">Monascus anka</name>
    <dbReference type="NCBI Taxonomy" id="5098"/>
    <lineage>
        <taxon>Eukaryota</taxon>
        <taxon>Fungi</taxon>
        <taxon>Dikarya</taxon>
        <taxon>Ascomycota</taxon>
        <taxon>Pezizomycotina</taxon>
        <taxon>Eurotiomycetes</taxon>
        <taxon>Eurotiomycetidae</taxon>
        <taxon>Eurotiales</taxon>
        <taxon>Aspergillaceae</taxon>
        <taxon>Monascus</taxon>
    </lineage>
</organism>
<dbReference type="InterPro" id="IPR044756">
    <property type="entry name" value="DHX15_DEXHc"/>
</dbReference>
<comment type="function">
    <text evidence="12">Pre-mRNA processing factor involved in disassembly of spliceosomes after the release of mature mRNA.</text>
</comment>
<evidence type="ECO:0000256" key="10">
    <source>
        <dbReference type="ARBA" id="ARBA00024333"/>
    </source>
</evidence>
<evidence type="ECO:0000256" key="3">
    <source>
        <dbReference type="ARBA" id="ARBA00022664"/>
    </source>
</evidence>
<dbReference type="SMART" id="SM00490">
    <property type="entry name" value="HELICc"/>
    <property type="match status" value="1"/>
</dbReference>
<evidence type="ECO:0000256" key="1">
    <source>
        <dbReference type="ARBA" id="ARBA00004123"/>
    </source>
</evidence>
<keyword evidence="8" id="KW-0508">mRNA splicing</keyword>
<evidence type="ECO:0000256" key="7">
    <source>
        <dbReference type="ARBA" id="ARBA00022840"/>
    </source>
</evidence>
<dbReference type="CDD" id="cd18791">
    <property type="entry name" value="SF2_C_RHA"/>
    <property type="match status" value="1"/>
</dbReference>
<dbReference type="Pfam" id="PF21010">
    <property type="entry name" value="HA2_C"/>
    <property type="match status" value="1"/>
</dbReference>
<dbReference type="InterPro" id="IPR011545">
    <property type="entry name" value="DEAD/DEAH_box_helicase_dom"/>
</dbReference>
<comment type="catalytic activity">
    <reaction evidence="11">
        <text>ATP + H2O = ADP + phosphate + H(+)</text>
        <dbReference type="Rhea" id="RHEA:13065"/>
        <dbReference type="ChEBI" id="CHEBI:15377"/>
        <dbReference type="ChEBI" id="CHEBI:15378"/>
        <dbReference type="ChEBI" id="CHEBI:30616"/>
        <dbReference type="ChEBI" id="CHEBI:43474"/>
        <dbReference type="ChEBI" id="CHEBI:456216"/>
        <dbReference type="EC" id="3.6.4.13"/>
    </reaction>
</comment>
<dbReference type="CDD" id="cd17973">
    <property type="entry name" value="DEXHc_DHX15"/>
    <property type="match status" value="1"/>
</dbReference>
<dbReference type="InterPro" id="IPR011709">
    <property type="entry name" value="DEAD-box_helicase_OB_fold"/>
</dbReference>
<dbReference type="Pfam" id="PF00271">
    <property type="entry name" value="Helicase_C"/>
    <property type="match status" value="1"/>
</dbReference>
<keyword evidence="3" id="KW-0507">mRNA processing</keyword>
<dbReference type="GO" id="GO:0003724">
    <property type="term" value="F:RNA helicase activity"/>
    <property type="evidence" value="ECO:0007669"/>
    <property type="project" value="UniProtKB-EC"/>
</dbReference>
<evidence type="ECO:0000256" key="13">
    <source>
        <dbReference type="SAM" id="MobiDB-lite"/>
    </source>
</evidence>
<evidence type="ECO:0000256" key="9">
    <source>
        <dbReference type="ARBA" id="ARBA00023242"/>
    </source>
</evidence>
<dbReference type="Pfam" id="PF00270">
    <property type="entry name" value="DEAD"/>
    <property type="match status" value="1"/>
</dbReference>
<keyword evidence="9" id="KW-0539">Nucleus</keyword>
<keyword evidence="7" id="KW-0067">ATP-binding</keyword>
<proteinExistence type="inferred from homology"/>
<dbReference type="GO" id="GO:0071014">
    <property type="term" value="C:post-mRNA release spliceosomal complex"/>
    <property type="evidence" value="ECO:0007669"/>
    <property type="project" value="UniProtKB-ARBA"/>
</dbReference>
<evidence type="ECO:0000256" key="6">
    <source>
        <dbReference type="ARBA" id="ARBA00022806"/>
    </source>
</evidence>
<dbReference type="SMART" id="SM00487">
    <property type="entry name" value="DEXDc"/>
    <property type="match status" value="1"/>
</dbReference>
<dbReference type="InterPro" id="IPR007502">
    <property type="entry name" value="Helicase-assoc_dom"/>
</dbReference>
<evidence type="ECO:0000313" key="16">
    <source>
        <dbReference type="EMBL" id="TQB76942.1"/>
    </source>
</evidence>
<comment type="similarity">
    <text evidence="10">Belongs to the DEAD box helicase family. DEAH subfamily. DDX15/PRP43 sub-subfamily.</text>
</comment>
<dbReference type="EC" id="3.6.4.13" evidence="2"/>
<evidence type="ECO:0000256" key="11">
    <source>
        <dbReference type="ARBA" id="ARBA00047984"/>
    </source>
</evidence>
<feature type="region of interest" description="Disordered" evidence="13">
    <location>
        <begin position="1"/>
        <end position="28"/>
    </location>
</feature>
<dbReference type="Gene3D" id="3.40.50.300">
    <property type="entry name" value="P-loop containing nucleotide triphosphate hydrolases"/>
    <property type="match status" value="2"/>
</dbReference>
<dbReference type="OrthoDB" id="10253254at2759"/>
<evidence type="ECO:0000256" key="8">
    <source>
        <dbReference type="ARBA" id="ARBA00023187"/>
    </source>
</evidence>
<dbReference type="PANTHER" id="PTHR18934:SF109">
    <property type="entry name" value="ATP-DEPENDENT RNA HELICASE DHX15 HOMOLOG"/>
    <property type="match status" value="1"/>
</dbReference>
<dbReference type="PROSITE" id="PS51192">
    <property type="entry name" value="HELICASE_ATP_BIND_1"/>
    <property type="match status" value="1"/>
</dbReference>
<dbReference type="GO" id="GO:0005524">
    <property type="term" value="F:ATP binding"/>
    <property type="evidence" value="ECO:0007669"/>
    <property type="project" value="UniProtKB-KW"/>
</dbReference>
<evidence type="ECO:0000256" key="12">
    <source>
        <dbReference type="ARBA" id="ARBA00055599"/>
    </source>
</evidence>
<dbReference type="SMART" id="SM00847">
    <property type="entry name" value="HA2"/>
    <property type="match status" value="1"/>
</dbReference>
<comment type="caution">
    <text evidence="16">The sequence shown here is derived from an EMBL/GenBank/DDBJ whole genome shotgun (WGS) entry which is preliminary data.</text>
</comment>
<evidence type="ECO:0000259" key="15">
    <source>
        <dbReference type="PROSITE" id="PS51194"/>
    </source>
</evidence>
<dbReference type="FunFam" id="3.40.50.300:FF:000324">
    <property type="entry name" value="pre-mRNA-splicing factor ATP-dependent RNA helicase DHX15"/>
    <property type="match status" value="1"/>
</dbReference>
<dbReference type="Pfam" id="PF07717">
    <property type="entry name" value="OB_NTP_bind"/>
    <property type="match status" value="1"/>
</dbReference>
<reference evidence="16 17" key="1">
    <citation type="submission" date="2019-06" db="EMBL/GenBank/DDBJ databases">
        <title>Wine fermentation using esterase from Monascus purpureus.</title>
        <authorList>
            <person name="Geng C."/>
            <person name="Zhang Y."/>
        </authorList>
    </citation>
    <scope>NUCLEOTIDE SEQUENCE [LARGE SCALE GENOMIC DNA]</scope>
    <source>
        <strain evidence="16">HQ1</strain>
    </source>
</reference>
<dbReference type="Pfam" id="PF04408">
    <property type="entry name" value="WHD_HA2"/>
    <property type="match status" value="1"/>
</dbReference>
<dbReference type="PROSITE" id="PS51194">
    <property type="entry name" value="HELICASE_CTER"/>
    <property type="match status" value="1"/>
</dbReference>
<dbReference type="PANTHER" id="PTHR18934">
    <property type="entry name" value="ATP-DEPENDENT RNA HELICASE"/>
    <property type="match status" value="1"/>
</dbReference>
<dbReference type="FunFam" id="3.40.50.300:FF:000007">
    <property type="entry name" value="Pre-mRNA-splicing factor ATP-dependent RNA helicase"/>
    <property type="match status" value="1"/>
</dbReference>
<sequence>MADRRPDSANSRAKRQKMNTPAVDPKDNPYLAHMYADETSNGNAAFANLKRHQTTAAQAKSVEDGEINPFTGRGFSQKYFSILKTRRDLPVHAQRDEFLQIYQKSQIMVFVGETGSGKTTQIPQFVLFDDLPQTQRKLVACTQPRRVAAMSVAQRVATELDVKLGEEVGYSIRFEDMTSPKTLLKYMTDGMLLREAMNDHDLTRYSTIILDEAHERTMATDILMGLLKEVVKRRPDLKIIIMSATLDAQKFQRYFNDAPLLAVPGRTHPVEIFYTPEPEQDYVEAAIRTVLQIHATEPEGDILLFLTGEEEIEDASRKISLEADEMVREVDAGPMKVYPLYGSLPPAMQQRIFEPAPAPRKPGGRPGRKCIVSTNIAETSLTIDGIVYVVDPGFSKQKIYNPRIRVESLLVSPISKASAQQRAGRAGRTRPGKCFRLYTEGAFKKELINQTYPEILRSNLSSTVLELKKLGIDDLVHFDLMDPPAPETLMRALEELNYLACLDDDGNLTALGRLASEFPLDPALAVMLISSPEFYCSNEILSITALLSVPQVFVRPASQRKRADEMKNLFAHPDGDHLTLLNVYHAFKSPEAQENPRQWCHDHFLSLRSLQSADNVRMQLLRIMEREELEMISTPFDDKKYYENIRRALCAGFFMQVARKESQGKSIYSTVKDTQNVLLHPSTVLGYDAEWVLYNEFVLTTKNYIRTVTAVKPEWLLEIAPAYYDISTFPKGDIRSALLRAADRLARKEKMRADPGKRR</sequence>
<dbReference type="GO" id="GO:0003723">
    <property type="term" value="F:RNA binding"/>
    <property type="evidence" value="ECO:0007669"/>
    <property type="project" value="TreeGrafter"/>
</dbReference>
<evidence type="ECO:0000313" key="17">
    <source>
        <dbReference type="Proteomes" id="UP000319663"/>
    </source>
</evidence>
<dbReference type="EMBL" id="VIFY01000005">
    <property type="protein sequence ID" value="TQB76942.1"/>
    <property type="molecule type" value="Genomic_DNA"/>
</dbReference>
<dbReference type="SUPFAM" id="SSF52540">
    <property type="entry name" value="P-loop containing nucleoside triphosphate hydrolases"/>
    <property type="match status" value="1"/>
</dbReference>
<keyword evidence="17" id="KW-1185">Reference proteome</keyword>
<dbReference type="PROSITE" id="PS00690">
    <property type="entry name" value="DEAH_ATP_HELICASE"/>
    <property type="match status" value="1"/>
</dbReference>
<evidence type="ECO:0000256" key="5">
    <source>
        <dbReference type="ARBA" id="ARBA00022801"/>
    </source>
</evidence>
<dbReference type="InterPro" id="IPR002464">
    <property type="entry name" value="DNA/RNA_helicase_DEAH_CS"/>
</dbReference>
<gene>
    <name evidence="16" type="primary">PRP43</name>
    <name evidence="16" type="ORF">MPDQ_006122</name>
</gene>
<dbReference type="GO" id="GO:0016787">
    <property type="term" value="F:hydrolase activity"/>
    <property type="evidence" value="ECO:0007669"/>
    <property type="project" value="UniProtKB-KW"/>
</dbReference>
<evidence type="ECO:0000256" key="2">
    <source>
        <dbReference type="ARBA" id="ARBA00012552"/>
    </source>
</evidence>
<evidence type="ECO:0000259" key="14">
    <source>
        <dbReference type="PROSITE" id="PS51192"/>
    </source>
</evidence>
<dbReference type="InterPro" id="IPR014001">
    <property type="entry name" value="Helicase_ATP-bd"/>
</dbReference>
<dbReference type="GO" id="GO:0000390">
    <property type="term" value="P:spliceosomal complex disassembly"/>
    <property type="evidence" value="ECO:0007669"/>
    <property type="project" value="UniProtKB-ARBA"/>
</dbReference>
<dbReference type="InterPro" id="IPR048333">
    <property type="entry name" value="HA2_WH"/>
</dbReference>
<dbReference type="FunFam" id="1.20.120.1080:FF:000003">
    <property type="entry name" value="Pre-mRNA-splicing factor ATP-dependent RNA helicase PRP43"/>
    <property type="match status" value="1"/>
</dbReference>
<keyword evidence="4" id="KW-0547">Nucleotide-binding</keyword>
<keyword evidence="5" id="KW-0378">Hydrolase</keyword>
<dbReference type="STRING" id="5098.A0A507R4S7"/>
<accession>A0A507R4S7</accession>
<dbReference type="Gene3D" id="1.20.120.1080">
    <property type="match status" value="1"/>
</dbReference>
<evidence type="ECO:0000256" key="4">
    <source>
        <dbReference type="ARBA" id="ARBA00022741"/>
    </source>
</evidence>
<keyword evidence="6 16" id="KW-0347">Helicase</keyword>
<feature type="domain" description="Helicase ATP-binding" evidence="14">
    <location>
        <begin position="99"/>
        <end position="264"/>
    </location>
</feature>
<dbReference type="InterPro" id="IPR001650">
    <property type="entry name" value="Helicase_C-like"/>
</dbReference>
<feature type="domain" description="Helicase C-terminal" evidence="15">
    <location>
        <begin position="289"/>
        <end position="471"/>
    </location>
</feature>
<dbReference type="InterPro" id="IPR027417">
    <property type="entry name" value="P-loop_NTPase"/>
</dbReference>
<dbReference type="AlphaFoldDB" id="A0A507R4S7"/>
<name>A0A507R4S7_MONPU</name>